<dbReference type="InterPro" id="IPR001073">
    <property type="entry name" value="C1q_dom"/>
</dbReference>
<dbReference type="PROSITE" id="PS50871">
    <property type="entry name" value="C1Q"/>
    <property type="match status" value="1"/>
</dbReference>
<evidence type="ECO:0000256" key="2">
    <source>
        <dbReference type="ARBA" id="ARBA00022525"/>
    </source>
</evidence>
<dbReference type="Proteomes" id="UP000515152">
    <property type="component" value="Chromosome 18"/>
</dbReference>
<dbReference type="Pfam" id="PF00386">
    <property type="entry name" value="C1q"/>
    <property type="match status" value="1"/>
</dbReference>
<proteinExistence type="predicted"/>
<feature type="chain" id="PRO_5027954417" evidence="5">
    <location>
        <begin position="23"/>
        <end position="248"/>
    </location>
</feature>
<dbReference type="SMART" id="SM00110">
    <property type="entry name" value="C1Q"/>
    <property type="match status" value="1"/>
</dbReference>
<dbReference type="AlphaFoldDB" id="A0A6P8H0L1"/>
<accession>A0A6P8H0L1</accession>
<feature type="domain" description="C1q" evidence="6">
    <location>
        <begin position="109"/>
        <end position="248"/>
    </location>
</feature>
<dbReference type="KEGG" id="char:116224577"/>
<dbReference type="RefSeq" id="XP_031440610.1">
    <property type="nucleotide sequence ID" value="XM_031584750.2"/>
</dbReference>
<organism evidence="7 8">
    <name type="scientific">Clupea harengus</name>
    <name type="common">Atlantic herring</name>
    <dbReference type="NCBI Taxonomy" id="7950"/>
    <lineage>
        <taxon>Eukaryota</taxon>
        <taxon>Metazoa</taxon>
        <taxon>Chordata</taxon>
        <taxon>Craniata</taxon>
        <taxon>Vertebrata</taxon>
        <taxon>Euteleostomi</taxon>
        <taxon>Actinopterygii</taxon>
        <taxon>Neopterygii</taxon>
        <taxon>Teleostei</taxon>
        <taxon>Clupei</taxon>
        <taxon>Clupeiformes</taxon>
        <taxon>Clupeoidei</taxon>
        <taxon>Clupeidae</taxon>
        <taxon>Clupea</taxon>
    </lineage>
</organism>
<protein>
    <submittedName>
        <fullName evidence="8">Complement C1q-like protein 2</fullName>
    </submittedName>
</protein>
<keyword evidence="4" id="KW-0175">Coiled coil</keyword>
<dbReference type="PRINTS" id="PR00007">
    <property type="entry name" value="COMPLEMNTC1Q"/>
</dbReference>
<evidence type="ECO:0000256" key="5">
    <source>
        <dbReference type="SAM" id="SignalP"/>
    </source>
</evidence>
<dbReference type="GeneID" id="116224577"/>
<evidence type="ECO:0000256" key="4">
    <source>
        <dbReference type="SAM" id="Coils"/>
    </source>
</evidence>
<feature type="signal peptide" evidence="5">
    <location>
        <begin position="1"/>
        <end position="22"/>
    </location>
</feature>
<evidence type="ECO:0000259" key="6">
    <source>
        <dbReference type="PROSITE" id="PS50871"/>
    </source>
</evidence>
<keyword evidence="2" id="KW-0964">Secreted</keyword>
<dbReference type="OrthoDB" id="6154955at2759"/>
<sequence>MAHTTPLLLALLGCLCLGLASGQRGDSDLTVELTELRVLVKDMEAKLNDSSTKDGDLKALETRLNATEQQLEKLQSEVQRLGKENQDIMEKLNATVEELDQIKKQNGTTKGPKVAFSASLAPSGEVYEKHSDTSPNLVYKRIFTNTGNAYDSNTGSFTAPVKGIYFFSFSTFGYHNFLSGAILTKNGQYMVSSYDPPATGDTGDTGGNSVILQLEAGEKVTMRLWKNSQVFDNLNGHNTFSGFLLFPL</sequence>
<feature type="coiled-coil region" evidence="4">
    <location>
        <begin position="57"/>
        <end position="105"/>
    </location>
</feature>
<dbReference type="InterPro" id="IPR050822">
    <property type="entry name" value="Cerebellin_Synaptic_Org"/>
</dbReference>
<dbReference type="Gene3D" id="2.60.120.40">
    <property type="match status" value="1"/>
</dbReference>
<dbReference type="SUPFAM" id="SSF49842">
    <property type="entry name" value="TNF-like"/>
    <property type="match status" value="1"/>
</dbReference>
<evidence type="ECO:0000256" key="3">
    <source>
        <dbReference type="ARBA" id="ARBA00022729"/>
    </source>
</evidence>
<reference evidence="8" key="1">
    <citation type="submission" date="2025-08" db="UniProtKB">
        <authorList>
            <consortium name="RefSeq"/>
        </authorList>
    </citation>
    <scope>IDENTIFICATION</scope>
</reference>
<dbReference type="PANTHER" id="PTHR22923">
    <property type="entry name" value="CEREBELLIN-RELATED"/>
    <property type="match status" value="1"/>
</dbReference>
<name>A0A6P8H0L1_CLUHA</name>
<comment type="subcellular location">
    <subcellularLocation>
        <location evidence="1">Secreted</location>
    </subcellularLocation>
</comment>
<dbReference type="PANTHER" id="PTHR22923:SF102">
    <property type="entry name" value="CEREBELLIN 13-RELATED"/>
    <property type="match status" value="1"/>
</dbReference>
<keyword evidence="7" id="KW-1185">Reference proteome</keyword>
<evidence type="ECO:0000256" key="1">
    <source>
        <dbReference type="ARBA" id="ARBA00004613"/>
    </source>
</evidence>
<gene>
    <name evidence="8" type="primary">LOC116224577</name>
</gene>
<evidence type="ECO:0000313" key="8">
    <source>
        <dbReference type="RefSeq" id="XP_031440610.1"/>
    </source>
</evidence>
<dbReference type="InterPro" id="IPR008983">
    <property type="entry name" value="Tumour_necrosis_fac-like_dom"/>
</dbReference>
<evidence type="ECO:0000313" key="7">
    <source>
        <dbReference type="Proteomes" id="UP000515152"/>
    </source>
</evidence>
<dbReference type="GO" id="GO:0005576">
    <property type="term" value="C:extracellular region"/>
    <property type="evidence" value="ECO:0007669"/>
    <property type="project" value="UniProtKB-SubCell"/>
</dbReference>
<keyword evidence="3 5" id="KW-0732">Signal</keyword>